<keyword evidence="3 7" id="KW-0722">Serine protease inhibitor</keyword>
<protein>
    <submittedName>
        <fullName evidence="7">Serine protease inhibitor 42Dd</fullName>
    </submittedName>
</protein>
<dbReference type="Gene3D" id="3.30.497.10">
    <property type="entry name" value="Antithrombin, subunit I, domain 2"/>
    <property type="match status" value="1"/>
</dbReference>
<evidence type="ECO:0000259" key="5">
    <source>
        <dbReference type="SMART" id="SM00093"/>
    </source>
</evidence>
<dbReference type="InterPro" id="IPR042178">
    <property type="entry name" value="Serpin_sf_1"/>
</dbReference>
<dbReference type="InterPro" id="IPR000215">
    <property type="entry name" value="Serpin_fam"/>
</dbReference>
<dbReference type="SMART" id="SM00093">
    <property type="entry name" value="SERPIN"/>
    <property type="match status" value="1"/>
</dbReference>
<name>A0A6P8X2V4_DROAB</name>
<proteinExistence type="inferred from homology"/>
<dbReference type="InterPro" id="IPR042185">
    <property type="entry name" value="Serpin_sf_2"/>
</dbReference>
<comment type="similarity">
    <text evidence="1 4">Belongs to the serpin family.</text>
</comment>
<dbReference type="AlphaFoldDB" id="A0A6P8X2V4"/>
<dbReference type="SUPFAM" id="SSF56574">
    <property type="entry name" value="Serpins"/>
    <property type="match status" value="1"/>
</dbReference>
<dbReference type="OrthoDB" id="9518664at2759"/>
<gene>
    <name evidence="7" type="primary">LOC117568766</name>
</gene>
<reference evidence="7" key="1">
    <citation type="submission" date="2025-08" db="UniProtKB">
        <authorList>
            <consortium name="RefSeq"/>
        </authorList>
    </citation>
    <scope>IDENTIFICATION</scope>
    <source>
        <strain evidence="7">15112-1751.03</strain>
        <tissue evidence="7">Whole Adult</tissue>
    </source>
</reference>
<dbReference type="GO" id="GO:0004867">
    <property type="term" value="F:serine-type endopeptidase inhibitor activity"/>
    <property type="evidence" value="ECO:0007669"/>
    <property type="project" value="UniProtKB-KW"/>
</dbReference>
<dbReference type="CTD" id="40078"/>
<accession>A0A6P8X2V4</accession>
<dbReference type="PANTHER" id="PTHR11461:SF211">
    <property type="entry name" value="GH10112P-RELATED"/>
    <property type="match status" value="1"/>
</dbReference>
<evidence type="ECO:0000313" key="7">
    <source>
        <dbReference type="RefSeq" id="XP_034105495.1"/>
    </source>
</evidence>
<dbReference type="InterPro" id="IPR023796">
    <property type="entry name" value="Serpin_dom"/>
</dbReference>
<keyword evidence="6" id="KW-1185">Reference proteome</keyword>
<evidence type="ECO:0000313" key="6">
    <source>
        <dbReference type="Proteomes" id="UP000515160"/>
    </source>
</evidence>
<sequence length="387" mass="43680">MFGKQLAVLAIVLIGSSVFQLIAADIVTTSLIKSVLSGSDTENVIFSPYLVKESLMQLYLGAEGNTSDEIEETLQLSKDLSKDNIINIIIHNIVKFKRERYGTFEKASRTYVAKNTLVDLRYSQKYEELFNTSVAEVNFGSSINKKFKISDWIMDKTSVKLTKAINELTNETQIIQIGAMSFHGKWKEPFQVSDTKLASFYIPQKTGDFYTTKISTMSRLGQCQYNFIEKLKAYSIEIPYAHPQLSMIILQPKAMDGVHQMIQNLNDLTLNDLVPKDVVSNFRILLPKFKIGITLKLKEALKNFGIKDLFENANLSGMTGPTKYLVNEILHKVQIELDEGAQKDKIDMADFGSISKQFIAAVNHPFVFLVKDKKTVYIAGRINKLGK</sequence>
<dbReference type="GO" id="GO:0005615">
    <property type="term" value="C:extracellular space"/>
    <property type="evidence" value="ECO:0007669"/>
    <property type="project" value="InterPro"/>
</dbReference>
<evidence type="ECO:0000256" key="3">
    <source>
        <dbReference type="ARBA" id="ARBA00022900"/>
    </source>
</evidence>
<evidence type="ECO:0000256" key="1">
    <source>
        <dbReference type="ARBA" id="ARBA00009500"/>
    </source>
</evidence>
<dbReference type="Pfam" id="PF00079">
    <property type="entry name" value="Serpin"/>
    <property type="match status" value="1"/>
</dbReference>
<organism evidence="6 7">
    <name type="scientific">Drosophila albomicans</name>
    <name type="common">Fruit fly</name>
    <dbReference type="NCBI Taxonomy" id="7291"/>
    <lineage>
        <taxon>Eukaryota</taxon>
        <taxon>Metazoa</taxon>
        <taxon>Ecdysozoa</taxon>
        <taxon>Arthropoda</taxon>
        <taxon>Hexapoda</taxon>
        <taxon>Insecta</taxon>
        <taxon>Pterygota</taxon>
        <taxon>Neoptera</taxon>
        <taxon>Endopterygota</taxon>
        <taxon>Diptera</taxon>
        <taxon>Brachycera</taxon>
        <taxon>Muscomorpha</taxon>
        <taxon>Ephydroidea</taxon>
        <taxon>Drosophilidae</taxon>
        <taxon>Drosophila</taxon>
    </lineage>
</organism>
<dbReference type="Gene3D" id="2.30.39.10">
    <property type="entry name" value="Alpha-1-antitrypsin, domain 1"/>
    <property type="match status" value="1"/>
</dbReference>
<evidence type="ECO:0000256" key="2">
    <source>
        <dbReference type="ARBA" id="ARBA00022690"/>
    </source>
</evidence>
<dbReference type="RefSeq" id="XP_034105495.1">
    <property type="nucleotide sequence ID" value="XM_034249604.2"/>
</dbReference>
<dbReference type="GeneID" id="117568766"/>
<feature type="domain" description="Serpin" evidence="5">
    <location>
        <begin position="29"/>
        <end position="385"/>
    </location>
</feature>
<dbReference type="Proteomes" id="UP000515160">
    <property type="component" value="Chromosome 3"/>
</dbReference>
<dbReference type="PANTHER" id="PTHR11461">
    <property type="entry name" value="SERINE PROTEASE INHIBITOR, SERPIN"/>
    <property type="match status" value="1"/>
</dbReference>
<evidence type="ECO:0000256" key="4">
    <source>
        <dbReference type="RuleBase" id="RU000411"/>
    </source>
</evidence>
<dbReference type="InterPro" id="IPR036186">
    <property type="entry name" value="Serpin_sf"/>
</dbReference>
<keyword evidence="2 7" id="KW-0646">Protease inhibitor</keyword>